<comment type="subunit">
    <text evidence="12">Component of the replication restart primosome.</text>
</comment>
<organism evidence="16 17">
    <name type="scientific">Fervidobacterium nodosum (strain ATCC 35602 / DSM 5306 / Rt17-B1)</name>
    <dbReference type="NCBI Taxonomy" id="381764"/>
    <lineage>
        <taxon>Bacteria</taxon>
        <taxon>Thermotogati</taxon>
        <taxon>Thermotogota</taxon>
        <taxon>Thermotogae</taxon>
        <taxon>Thermotogales</taxon>
        <taxon>Fervidobacteriaceae</taxon>
        <taxon>Fervidobacterium</taxon>
    </lineage>
</organism>
<evidence type="ECO:0000256" key="12">
    <source>
        <dbReference type="HAMAP-Rule" id="MF_00983"/>
    </source>
</evidence>
<dbReference type="Pfam" id="PF18319">
    <property type="entry name" value="Zn_ribbon_PriA"/>
    <property type="match status" value="1"/>
</dbReference>
<dbReference type="InterPro" id="IPR041236">
    <property type="entry name" value="PriA_C"/>
</dbReference>
<dbReference type="Pfam" id="PF00271">
    <property type="entry name" value="Helicase_C"/>
    <property type="match status" value="1"/>
</dbReference>
<dbReference type="HOGENOM" id="CLU_013353_4_1_0"/>
<dbReference type="SMART" id="SM00487">
    <property type="entry name" value="DEXDc"/>
    <property type="match status" value="1"/>
</dbReference>
<dbReference type="GO" id="GO:0006302">
    <property type="term" value="P:double-strand break repair"/>
    <property type="evidence" value="ECO:0007669"/>
    <property type="project" value="InterPro"/>
</dbReference>
<proteinExistence type="inferred from homology"/>
<keyword evidence="8 12" id="KW-0067">ATP-binding</keyword>
<evidence type="ECO:0000256" key="8">
    <source>
        <dbReference type="ARBA" id="ARBA00022840"/>
    </source>
</evidence>
<feature type="binding site" evidence="12">
    <location>
        <position position="488"/>
    </location>
    <ligand>
        <name>Zn(2+)</name>
        <dbReference type="ChEBI" id="CHEBI:29105"/>
        <label>2</label>
    </ligand>
</feature>
<feature type="coiled-coil region" evidence="13">
    <location>
        <begin position="688"/>
        <end position="715"/>
    </location>
</feature>
<dbReference type="AlphaFoldDB" id="A7HND9"/>
<keyword evidence="6 12" id="KW-0347">Helicase</keyword>
<evidence type="ECO:0000256" key="7">
    <source>
        <dbReference type="ARBA" id="ARBA00022833"/>
    </source>
</evidence>
<dbReference type="InterPro" id="IPR014001">
    <property type="entry name" value="Helicase_ATP-bd"/>
</dbReference>
<dbReference type="InterPro" id="IPR011545">
    <property type="entry name" value="DEAD/DEAH_box_helicase_dom"/>
</dbReference>
<name>A7HND9_FERNB</name>
<dbReference type="NCBIfam" id="TIGR00595">
    <property type="entry name" value="priA"/>
    <property type="match status" value="1"/>
</dbReference>
<dbReference type="STRING" id="381764.Fnod_1579"/>
<dbReference type="Pfam" id="PF18074">
    <property type="entry name" value="PriA_C"/>
    <property type="match status" value="1"/>
</dbReference>
<dbReference type="InterPro" id="IPR040498">
    <property type="entry name" value="PriA_CRR"/>
</dbReference>
<dbReference type="EC" id="5.6.2.4" evidence="12"/>
<feature type="binding site" evidence="12">
    <location>
        <position position="491"/>
    </location>
    <ligand>
        <name>Zn(2+)</name>
        <dbReference type="ChEBI" id="CHEBI:29105"/>
        <label>2</label>
    </ligand>
</feature>
<feature type="binding site" evidence="12">
    <location>
        <position position="522"/>
    </location>
    <ligand>
        <name>Zn(2+)</name>
        <dbReference type="ChEBI" id="CHEBI:29105"/>
        <label>1</label>
    </ligand>
</feature>
<evidence type="ECO:0000256" key="5">
    <source>
        <dbReference type="ARBA" id="ARBA00022801"/>
    </source>
</evidence>
<keyword evidence="5 12" id="KW-0378">Hydrolase</keyword>
<keyword evidence="1 12" id="KW-0639">Primosome</keyword>
<comment type="function">
    <text evidence="12">Initiates the restart of stalled replication forks, which reloads the replicative helicase on sites other than the origin of replication. Recognizes and binds to abandoned replication forks and remodels them to uncover a helicase loading site. Promotes assembly of the primosome at these replication forks.</text>
</comment>
<dbReference type="Pfam" id="PF00270">
    <property type="entry name" value="DEAD"/>
    <property type="match status" value="1"/>
</dbReference>
<feature type="domain" description="Helicase ATP-binding" evidence="14">
    <location>
        <begin position="259"/>
        <end position="421"/>
    </location>
</feature>
<dbReference type="SUPFAM" id="SSF52540">
    <property type="entry name" value="P-loop containing nucleoside triphosphate hydrolases"/>
    <property type="match status" value="1"/>
</dbReference>
<keyword evidence="13" id="KW-0175">Coiled coil</keyword>
<feature type="binding site" evidence="12">
    <location>
        <position position="509"/>
    </location>
    <ligand>
        <name>Zn(2+)</name>
        <dbReference type="ChEBI" id="CHEBI:29105"/>
        <label>2</label>
    </ligand>
</feature>
<dbReference type="GO" id="GO:0043138">
    <property type="term" value="F:3'-5' DNA helicase activity"/>
    <property type="evidence" value="ECO:0007669"/>
    <property type="project" value="UniProtKB-EC"/>
</dbReference>
<evidence type="ECO:0000256" key="4">
    <source>
        <dbReference type="ARBA" id="ARBA00022741"/>
    </source>
</evidence>
<feature type="domain" description="Helicase C-terminal" evidence="15">
    <location>
        <begin position="511"/>
        <end position="687"/>
    </location>
</feature>
<dbReference type="InterPro" id="IPR027417">
    <property type="entry name" value="P-loop_NTPase"/>
</dbReference>
<dbReference type="PANTHER" id="PTHR30580">
    <property type="entry name" value="PRIMOSOMAL PROTEIN N"/>
    <property type="match status" value="1"/>
</dbReference>
<comment type="cofactor">
    <cofactor evidence="12">
        <name>Zn(2+)</name>
        <dbReference type="ChEBI" id="CHEBI:29105"/>
    </cofactor>
    <text evidence="12">Binds 2 zinc ions per subunit.</text>
</comment>
<evidence type="ECO:0000256" key="2">
    <source>
        <dbReference type="ARBA" id="ARBA00022705"/>
    </source>
</evidence>
<feature type="binding site" evidence="12">
    <location>
        <position position="519"/>
    </location>
    <ligand>
        <name>Zn(2+)</name>
        <dbReference type="ChEBI" id="CHEBI:29105"/>
        <label>1</label>
    </ligand>
</feature>
<dbReference type="GO" id="GO:0006269">
    <property type="term" value="P:DNA replication, synthesis of primer"/>
    <property type="evidence" value="ECO:0007669"/>
    <property type="project" value="UniProtKB-KW"/>
</dbReference>
<dbReference type="eggNOG" id="COG1198">
    <property type="taxonomic scope" value="Bacteria"/>
</dbReference>
<dbReference type="PROSITE" id="PS51194">
    <property type="entry name" value="HELICASE_CTER"/>
    <property type="match status" value="1"/>
</dbReference>
<comment type="similarity">
    <text evidence="12">Belongs to the helicase family. PriA subfamily.</text>
</comment>
<keyword evidence="9 12" id="KW-0238">DNA-binding</keyword>
<dbReference type="GO" id="GO:0006270">
    <property type="term" value="P:DNA replication initiation"/>
    <property type="evidence" value="ECO:0007669"/>
    <property type="project" value="TreeGrafter"/>
</dbReference>
<dbReference type="GO" id="GO:0005524">
    <property type="term" value="F:ATP binding"/>
    <property type="evidence" value="ECO:0007669"/>
    <property type="project" value="UniProtKB-UniRule"/>
</dbReference>
<dbReference type="Proteomes" id="UP000002415">
    <property type="component" value="Chromosome"/>
</dbReference>
<dbReference type="GO" id="GO:0016887">
    <property type="term" value="F:ATP hydrolysis activity"/>
    <property type="evidence" value="ECO:0007669"/>
    <property type="project" value="RHEA"/>
</dbReference>
<accession>A7HND9</accession>
<dbReference type="InterPro" id="IPR005259">
    <property type="entry name" value="PriA"/>
</dbReference>
<feature type="binding site" evidence="12">
    <location>
        <position position="482"/>
    </location>
    <ligand>
        <name>Zn(2+)</name>
        <dbReference type="ChEBI" id="CHEBI:29105"/>
        <label>1</label>
    </ligand>
</feature>
<dbReference type="GO" id="GO:0003677">
    <property type="term" value="F:DNA binding"/>
    <property type="evidence" value="ECO:0007669"/>
    <property type="project" value="UniProtKB-UniRule"/>
</dbReference>
<keyword evidence="3 12" id="KW-0479">Metal-binding</keyword>
<feature type="binding site" evidence="12">
    <location>
        <position position="479"/>
    </location>
    <ligand>
        <name>Zn(2+)</name>
        <dbReference type="ChEBI" id="CHEBI:29105"/>
        <label>1</label>
    </ligand>
</feature>
<sequence length="775" mass="89056">MIYIVALSNSSQIEPVFCEYNGHIEIGERVLLQHKGKKVLGYVIGNQEWAPCDEFLPNQKSSSEYSKIVERMDYISFLEKSRVKALYGLANFYFSGLGKYFDISFPNKFDDYFSLFVESVSPFVNIEKMPYEEFKKIKNYKEYINNGLVKVYRDFETKKPRPRKRGECVYLKISSIELSKLKLTVSQSTVVNYLLFKGPTEVEQIIEDLDVKKDVVVQLKNKGIIEILEQCSDFETLNIKPQRVILSDEQKSIVDKILSYDFRKEKKHLVFGPTGSGKTEVYLEVIEKYLPFGNVLYLVPEVSLTEQTIARLRKRFPDLSIAVYHSYLTESKRVEIWAKAVKGEINILVGPRSAAFVPLKNLNLAIVDEEHDEGYYNNSEPFYEIHTFLNALPITVVYGSATPSLESYKKAKDGEYVFHKLTKRYNVELPEVEIVDMNKTKKVTFSISEILYNNLSKVLEADKSAIIFTRRKGFSRVQCAVCGYIVKCEHCDVAMTYHLDSNNLKCHICGSEKELSLNCPNCGSNMFIDRGTGSEKVEKELQQLFPSRNIGRIDAEIADTPEKLKKLLDYLREGKIDIVAGTKMITKGLDIYRIALIGVVDVDALISYPDINAPLRTFQLLVQVIGRAGRNEKGKAIIQTYKPTDPVITFASNQDVEGFYERELEIRKQLNYPPFASVVVLTYANLNQEIARETIDTVADEIENIEKKEKKVQEVYKYYLELLGPSEHPIFKANNKYRYQIFFKTNNVPELVRLLKKIISNYSGEWIIKVNPNEI</sequence>
<keyword evidence="7 12" id="KW-0862">Zinc</keyword>
<keyword evidence="17" id="KW-1185">Reference proteome</keyword>
<keyword evidence="10 12" id="KW-0413">Isomerase</keyword>
<keyword evidence="2 12" id="KW-0235">DNA replication</keyword>
<dbReference type="OrthoDB" id="9759544at2"/>
<evidence type="ECO:0000256" key="1">
    <source>
        <dbReference type="ARBA" id="ARBA00022515"/>
    </source>
</evidence>
<dbReference type="FunFam" id="3.40.50.300:FF:000489">
    <property type="entry name" value="Primosome assembly protein PriA"/>
    <property type="match status" value="1"/>
</dbReference>
<dbReference type="GO" id="GO:1990077">
    <property type="term" value="C:primosome complex"/>
    <property type="evidence" value="ECO:0007669"/>
    <property type="project" value="UniProtKB-UniRule"/>
</dbReference>
<evidence type="ECO:0000256" key="13">
    <source>
        <dbReference type="SAM" id="Coils"/>
    </source>
</evidence>
<comment type="catalytic activity">
    <reaction evidence="11 12">
        <text>ATP + H2O = ADP + phosphate + H(+)</text>
        <dbReference type="Rhea" id="RHEA:13065"/>
        <dbReference type="ChEBI" id="CHEBI:15377"/>
        <dbReference type="ChEBI" id="CHEBI:15378"/>
        <dbReference type="ChEBI" id="CHEBI:30616"/>
        <dbReference type="ChEBI" id="CHEBI:43474"/>
        <dbReference type="ChEBI" id="CHEBI:456216"/>
        <dbReference type="EC" id="5.6.2.4"/>
    </reaction>
</comment>
<evidence type="ECO:0000256" key="11">
    <source>
        <dbReference type="ARBA" id="ARBA00048988"/>
    </source>
</evidence>
<protein>
    <recommendedName>
        <fullName evidence="12">Replication restart protein PriA</fullName>
    </recommendedName>
    <alternativeName>
        <fullName evidence="12">ATP-dependent DNA helicase PriA</fullName>
        <ecNumber evidence="12">5.6.2.4</ecNumber>
    </alternativeName>
    <alternativeName>
        <fullName evidence="12">DNA 3'-5' helicase PriA</fullName>
    </alternativeName>
</protein>
<keyword evidence="4 12" id="KW-0547">Nucleotide-binding</keyword>
<dbReference type="PANTHER" id="PTHR30580:SF0">
    <property type="entry name" value="PRIMOSOMAL PROTEIN N"/>
    <property type="match status" value="1"/>
</dbReference>
<dbReference type="HAMAP" id="MF_00983">
    <property type="entry name" value="PriA"/>
    <property type="match status" value="1"/>
</dbReference>
<evidence type="ECO:0000313" key="16">
    <source>
        <dbReference type="EMBL" id="ABS61422.1"/>
    </source>
</evidence>
<reference evidence="16 17" key="1">
    <citation type="submission" date="2007-07" db="EMBL/GenBank/DDBJ databases">
        <title>Complete sequence of Fervidobacterium nodosum Rt17-B1.</title>
        <authorList>
            <consortium name="US DOE Joint Genome Institute"/>
            <person name="Copeland A."/>
            <person name="Lucas S."/>
            <person name="Lapidus A."/>
            <person name="Barry K."/>
            <person name="Glavina del Rio T."/>
            <person name="Dalin E."/>
            <person name="Tice H."/>
            <person name="Pitluck S."/>
            <person name="Saunders E."/>
            <person name="Brettin T."/>
            <person name="Bruce D."/>
            <person name="Detter J.C."/>
            <person name="Han C."/>
            <person name="Schmutz J."/>
            <person name="Larimer F."/>
            <person name="Land M."/>
            <person name="Hauser L."/>
            <person name="Kyrpides N."/>
            <person name="Mikhailova N."/>
            <person name="Nelson K."/>
            <person name="Gogarten J.P."/>
            <person name="Noll K."/>
            <person name="Richardson P."/>
        </authorList>
    </citation>
    <scope>NUCLEOTIDE SEQUENCE [LARGE SCALE GENOMIC DNA]</scope>
    <source>
        <strain evidence="17">ATCC 35602 / DSM 5306 / Rt17-B1</strain>
    </source>
</reference>
<feature type="binding site" evidence="12">
    <location>
        <position position="506"/>
    </location>
    <ligand>
        <name>Zn(2+)</name>
        <dbReference type="ChEBI" id="CHEBI:29105"/>
        <label>2</label>
    </ligand>
</feature>
<dbReference type="KEGG" id="fno:Fnod_1579"/>
<evidence type="ECO:0000313" key="17">
    <source>
        <dbReference type="Proteomes" id="UP000002415"/>
    </source>
</evidence>
<dbReference type="GO" id="GO:0006310">
    <property type="term" value="P:DNA recombination"/>
    <property type="evidence" value="ECO:0007669"/>
    <property type="project" value="InterPro"/>
</dbReference>
<dbReference type="EMBL" id="CP000771">
    <property type="protein sequence ID" value="ABS61422.1"/>
    <property type="molecule type" value="Genomic_DNA"/>
</dbReference>
<dbReference type="RefSeq" id="WP_011994725.1">
    <property type="nucleotide sequence ID" value="NC_009718.1"/>
</dbReference>
<evidence type="ECO:0000256" key="3">
    <source>
        <dbReference type="ARBA" id="ARBA00022723"/>
    </source>
</evidence>
<evidence type="ECO:0000256" key="9">
    <source>
        <dbReference type="ARBA" id="ARBA00023125"/>
    </source>
</evidence>
<reference evidence="16 17" key="2">
    <citation type="journal article" date="2009" name="Proc. Natl. Acad. Sci. U.S.A.">
        <title>On the chimeric nature, thermophilic origin, and phylogenetic placement of the Thermotogales.</title>
        <authorList>
            <person name="Zhaxybayeva O."/>
            <person name="Swithers K.S."/>
            <person name="Lapierre P."/>
            <person name="Fournier G.P."/>
            <person name="Bickhart D.M."/>
            <person name="DeBoy R.T."/>
            <person name="Nelson K.E."/>
            <person name="Nesbo C.L."/>
            <person name="Doolittle W.F."/>
            <person name="Gogarten J.P."/>
            <person name="Noll K.M."/>
        </authorList>
    </citation>
    <scope>NUCLEOTIDE SEQUENCE [LARGE SCALE GENOMIC DNA]</scope>
    <source>
        <strain evidence="17">ATCC 35602 / DSM 5306 / Rt17-B1</strain>
    </source>
</reference>
<evidence type="ECO:0000256" key="10">
    <source>
        <dbReference type="ARBA" id="ARBA00023235"/>
    </source>
</evidence>
<evidence type="ECO:0000259" key="14">
    <source>
        <dbReference type="PROSITE" id="PS51192"/>
    </source>
</evidence>
<dbReference type="Gene3D" id="3.40.50.300">
    <property type="entry name" value="P-loop containing nucleotide triphosphate hydrolases"/>
    <property type="match status" value="2"/>
</dbReference>
<dbReference type="InterPro" id="IPR001650">
    <property type="entry name" value="Helicase_C-like"/>
</dbReference>
<evidence type="ECO:0000259" key="15">
    <source>
        <dbReference type="PROSITE" id="PS51194"/>
    </source>
</evidence>
<dbReference type="GO" id="GO:0008270">
    <property type="term" value="F:zinc ion binding"/>
    <property type="evidence" value="ECO:0007669"/>
    <property type="project" value="UniProtKB-UniRule"/>
</dbReference>
<gene>
    <name evidence="12" type="primary">priA</name>
    <name evidence="16" type="ordered locus">Fnod_1579</name>
</gene>
<dbReference type="PROSITE" id="PS51192">
    <property type="entry name" value="HELICASE_ATP_BIND_1"/>
    <property type="match status" value="1"/>
</dbReference>
<dbReference type="SMART" id="SM00490">
    <property type="entry name" value="HELICc"/>
    <property type="match status" value="1"/>
</dbReference>
<evidence type="ECO:0000256" key="6">
    <source>
        <dbReference type="ARBA" id="ARBA00022806"/>
    </source>
</evidence>
<comment type="catalytic activity">
    <reaction evidence="12">
        <text>Couples ATP hydrolysis with the unwinding of duplex DNA by translocating in the 3'-5' direction.</text>
        <dbReference type="EC" id="5.6.2.4"/>
    </reaction>
</comment>